<evidence type="ECO:0000313" key="1">
    <source>
        <dbReference type="EMBL" id="MFL9837105.1"/>
    </source>
</evidence>
<organism evidence="1 2">
    <name type="scientific">Flavobacterium rhizophilum</name>
    <dbReference type="NCBI Taxonomy" id="3163296"/>
    <lineage>
        <taxon>Bacteria</taxon>
        <taxon>Pseudomonadati</taxon>
        <taxon>Bacteroidota</taxon>
        <taxon>Flavobacteriia</taxon>
        <taxon>Flavobacteriales</taxon>
        <taxon>Flavobacteriaceae</taxon>
        <taxon>Flavobacterium</taxon>
    </lineage>
</organism>
<comment type="caution">
    <text evidence="1">The sequence shown here is derived from an EMBL/GenBank/DDBJ whole genome shotgun (WGS) entry which is preliminary data.</text>
</comment>
<protein>
    <submittedName>
        <fullName evidence="1">Uncharacterized protein</fullName>
    </submittedName>
</protein>
<proteinExistence type="predicted"/>
<name>A0ABW8YCX8_9FLAO</name>
<keyword evidence="2" id="KW-1185">Reference proteome</keyword>
<dbReference type="EMBL" id="JBELQB010000004">
    <property type="protein sequence ID" value="MFL9837105.1"/>
    <property type="molecule type" value="Genomic_DNA"/>
</dbReference>
<evidence type="ECO:0000313" key="2">
    <source>
        <dbReference type="Proteomes" id="UP001629059"/>
    </source>
</evidence>
<dbReference type="RefSeq" id="WP_408074123.1">
    <property type="nucleotide sequence ID" value="NZ_JBELQB010000004.1"/>
</dbReference>
<gene>
    <name evidence="1" type="ORF">ABS768_06310</name>
</gene>
<dbReference type="Proteomes" id="UP001629059">
    <property type="component" value="Unassembled WGS sequence"/>
</dbReference>
<accession>A0ABW8YCX8</accession>
<sequence length="129" mass="15130">MRKINKKIIVEFTKGDVLYGRKNSDAFHPILFLENKDENFFVGVMLTKSSGYGNIKLLEEHVVKYSLEGEKYSFEYNNTHFVKAKLLKRNEWSPFTKVGQINKEGLSFVEKNIMVDKAILWEEYLEGKK</sequence>
<reference evidence="1 2" key="1">
    <citation type="submission" date="2024-06" db="EMBL/GenBank/DDBJ databases">
        <authorList>
            <person name="Kaempfer P."/>
            <person name="Viver T."/>
        </authorList>
    </citation>
    <scope>NUCLEOTIDE SEQUENCE [LARGE SCALE GENOMIC DNA]</scope>
    <source>
        <strain evidence="1 2">ST-75</strain>
    </source>
</reference>